<sequence>MECKSDVEDDTIRFGRFRAIPHSRQLLLDDQPREIGGRAFDLLMVLLKSNGAIVSKDDILNEVWPSMVGKRCCPNTLIRLRRTPISPFARQSEH</sequence>
<gene>
    <name evidence="1" type="ORF">GGE12_001866</name>
</gene>
<dbReference type="Proteomes" id="UP000533641">
    <property type="component" value="Unassembled WGS sequence"/>
</dbReference>
<name>A0A7W6RLH0_9HYPH</name>
<evidence type="ECO:0000313" key="1">
    <source>
        <dbReference type="EMBL" id="MBB4274111.1"/>
    </source>
</evidence>
<comment type="caution">
    <text evidence="1">The sequence shown here is derived from an EMBL/GenBank/DDBJ whole genome shotgun (WGS) entry which is preliminary data.</text>
</comment>
<dbReference type="InterPro" id="IPR036388">
    <property type="entry name" value="WH-like_DNA-bd_sf"/>
</dbReference>
<dbReference type="SUPFAM" id="SSF46894">
    <property type="entry name" value="C-terminal effector domain of the bipartite response regulators"/>
    <property type="match status" value="1"/>
</dbReference>
<dbReference type="AlphaFoldDB" id="A0A7W6RLH0"/>
<protein>
    <submittedName>
        <fullName evidence="1">DNA-binding winged helix-turn-helix (WHTH) protein</fullName>
    </submittedName>
</protein>
<dbReference type="InterPro" id="IPR016032">
    <property type="entry name" value="Sig_transdc_resp-reg_C-effctor"/>
</dbReference>
<dbReference type="Gene3D" id="1.10.10.10">
    <property type="entry name" value="Winged helix-like DNA-binding domain superfamily/Winged helix DNA-binding domain"/>
    <property type="match status" value="1"/>
</dbReference>
<dbReference type="GO" id="GO:0003677">
    <property type="term" value="F:DNA binding"/>
    <property type="evidence" value="ECO:0007669"/>
    <property type="project" value="UniProtKB-KW"/>
</dbReference>
<accession>A0A7W6RLH0</accession>
<proteinExistence type="predicted"/>
<keyword evidence="1" id="KW-0238">DNA-binding</keyword>
<dbReference type="EMBL" id="JACIGM010000003">
    <property type="protein sequence ID" value="MBB4274111.1"/>
    <property type="molecule type" value="Genomic_DNA"/>
</dbReference>
<reference evidence="1 2" key="1">
    <citation type="submission" date="2020-08" db="EMBL/GenBank/DDBJ databases">
        <title>Genomic Encyclopedia of Type Strains, Phase IV (KMG-V): Genome sequencing to study the core and pangenomes of soil and plant-associated prokaryotes.</title>
        <authorList>
            <person name="Whitman W."/>
        </authorList>
    </citation>
    <scope>NUCLEOTIDE SEQUENCE [LARGE SCALE GENOMIC DNA]</scope>
    <source>
        <strain evidence="1 2">SEMIA 402</strain>
    </source>
</reference>
<dbReference type="GO" id="GO:0006355">
    <property type="term" value="P:regulation of DNA-templated transcription"/>
    <property type="evidence" value="ECO:0007669"/>
    <property type="project" value="InterPro"/>
</dbReference>
<organism evidence="1 2">
    <name type="scientific">Rhizobium mongolense</name>
    <dbReference type="NCBI Taxonomy" id="57676"/>
    <lineage>
        <taxon>Bacteria</taxon>
        <taxon>Pseudomonadati</taxon>
        <taxon>Pseudomonadota</taxon>
        <taxon>Alphaproteobacteria</taxon>
        <taxon>Hyphomicrobiales</taxon>
        <taxon>Rhizobiaceae</taxon>
        <taxon>Rhizobium/Agrobacterium group</taxon>
        <taxon>Rhizobium</taxon>
    </lineage>
</organism>
<evidence type="ECO:0000313" key="2">
    <source>
        <dbReference type="Proteomes" id="UP000533641"/>
    </source>
</evidence>